<dbReference type="InterPro" id="IPR006685">
    <property type="entry name" value="MscS_channel_2nd"/>
</dbReference>
<dbReference type="RefSeq" id="WP_049679916.1">
    <property type="nucleotide sequence ID" value="NZ_LFZW01000001.1"/>
</dbReference>
<sequence length="368" mass="42043">MSWKLVFSSEFINDVAVSAGIFLLFLLFRKMFSKYVIALLIKVSRKAPNTFFSHIFLSFEKPIQWLFILLGIYISVWYFPYLDQTHLLFIKLIKSSIIFLVGWGLYNFSSSSTLLFAQLNERFNFEVDEILIPFLSKVLRVIIVIISFSGIAEEFNYNVIGFVGGLGLGGLAFALAAKDAIGNLFGGVIIVTEKPFTIGDWILTPSVEGTVETITFRSTKIRTFAQALVIVPNSKLANETITNWSEMGKRRIVFNLSVAYDTPKDKLEDVMNQIEYMLKNHTEIHQDTIIAKFDKYGVDGFDMYFYFFTKTTVWKEFLKVKEEINFAIMDILNNEGVALAIPNRKLYVNSNSEGTQSETYLRNSQDSI</sequence>
<evidence type="ECO:0000313" key="11">
    <source>
        <dbReference type="EMBL" id="KMY48592.1"/>
    </source>
</evidence>
<dbReference type="EMBL" id="LFZW01000001">
    <property type="protein sequence ID" value="KMY48592.1"/>
    <property type="molecule type" value="Genomic_DNA"/>
</dbReference>
<dbReference type="InterPro" id="IPR023408">
    <property type="entry name" value="MscS_beta-dom_sf"/>
</dbReference>
<evidence type="ECO:0000256" key="7">
    <source>
        <dbReference type="SAM" id="Phobius"/>
    </source>
</evidence>
<dbReference type="Gene3D" id="2.30.30.60">
    <property type="match status" value="1"/>
</dbReference>
<evidence type="ECO:0000259" key="8">
    <source>
        <dbReference type="Pfam" id="PF00924"/>
    </source>
</evidence>
<dbReference type="InterPro" id="IPR010920">
    <property type="entry name" value="LSM_dom_sf"/>
</dbReference>
<dbReference type="InterPro" id="IPR011066">
    <property type="entry name" value="MscS_channel_C_sf"/>
</dbReference>
<proteinExistence type="inferred from homology"/>
<dbReference type="Pfam" id="PF00924">
    <property type="entry name" value="MS_channel_2nd"/>
    <property type="match status" value="1"/>
</dbReference>
<evidence type="ECO:0000256" key="6">
    <source>
        <dbReference type="ARBA" id="ARBA00023136"/>
    </source>
</evidence>
<keyword evidence="5 7" id="KW-1133">Transmembrane helix</keyword>
<comment type="similarity">
    <text evidence="2">Belongs to the MscS (TC 1.A.23) family.</text>
</comment>
<keyword evidence="6 7" id="KW-0472">Membrane</keyword>
<keyword evidence="4 7" id="KW-0812">Transmembrane</keyword>
<dbReference type="InterPro" id="IPR049142">
    <property type="entry name" value="MS_channel_1st"/>
</dbReference>
<feature type="transmembrane region" description="Helical" evidence="7">
    <location>
        <begin position="157"/>
        <end position="177"/>
    </location>
</feature>
<keyword evidence="12" id="KW-1185">Reference proteome</keyword>
<evidence type="ECO:0000256" key="3">
    <source>
        <dbReference type="ARBA" id="ARBA00022475"/>
    </source>
</evidence>
<dbReference type="SUPFAM" id="SSF50182">
    <property type="entry name" value="Sm-like ribonucleoproteins"/>
    <property type="match status" value="1"/>
</dbReference>
<accession>A0A0K9GQQ0</accession>
<dbReference type="OrthoDB" id="9809206at2"/>
<feature type="transmembrane region" description="Helical" evidence="7">
    <location>
        <begin position="130"/>
        <end position="151"/>
    </location>
</feature>
<evidence type="ECO:0000256" key="1">
    <source>
        <dbReference type="ARBA" id="ARBA00004651"/>
    </source>
</evidence>
<dbReference type="InterPro" id="IPR045042">
    <property type="entry name" value="YnaI-like"/>
</dbReference>
<dbReference type="InterPro" id="IPR011014">
    <property type="entry name" value="MscS_channel_TM-2"/>
</dbReference>
<dbReference type="AlphaFoldDB" id="A0A0K9GQQ0"/>
<dbReference type="Pfam" id="PF21088">
    <property type="entry name" value="MS_channel_1st"/>
    <property type="match status" value="1"/>
</dbReference>
<dbReference type="PANTHER" id="PTHR43634">
    <property type="entry name" value="OW CONDUCTANCE MECHANOSENSITIVE CHANNEL"/>
    <property type="match status" value="1"/>
</dbReference>
<gene>
    <name evidence="11" type="ORF">AC625_02905</name>
</gene>
<evidence type="ECO:0000256" key="5">
    <source>
        <dbReference type="ARBA" id="ARBA00022989"/>
    </source>
</evidence>
<dbReference type="Pfam" id="PF21082">
    <property type="entry name" value="MS_channel_3rd"/>
    <property type="match status" value="1"/>
</dbReference>
<dbReference type="GO" id="GO:0005886">
    <property type="term" value="C:plasma membrane"/>
    <property type="evidence" value="ECO:0007669"/>
    <property type="project" value="UniProtKB-SubCell"/>
</dbReference>
<dbReference type="InterPro" id="IPR049278">
    <property type="entry name" value="MS_channel_C"/>
</dbReference>
<dbReference type="GO" id="GO:0055085">
    <property type="term" value="P:transmembrane transport"/>
    <property type="evidence" value="ECO:0007669"/>
    <property type="project" value="InterPro"/>
</dbReference>
<evidence type="ECO:0000256" key="2">
    <source>
        <dbReference type="ARBA" id="ARBA00008017"/>
    </source>
</evidence>
<feature type="domain" description="Mechanosensitive ion channel transmembrane helices 2/3" evidence="10">
    <location>
        <begin position="137"/>
        <end position="178"/>
    </location>
</feature>
<name>A0A0K9GQQ0_9BACI</name>
<comment type="caution">
    <text evidence="11">The sequence shown here is derived from an EMBL/GenBank/DDBJ whole genome shotgun (WGS) entry which is preliminary data.</text>
</comment>
<comment type="subcellular location">
    <subcellularLocation>
        <location evidence="1">Cell membrane</location>
        <topology evidence="1">Multi-pass membrane protein</topology>
    </subcellularLocation>
</comment>
<evidence type="ECO:0000313" key="12">
    <source>
        <dbReference type="Proteomes" id="UP000037146"/>
    </source>
</evidence>
<feature type="domain" description="Mechanosensitive ion channel MscS" evidence="8">
    <location>
        <begin position="179"/>
        <end position="245"/>
    </location>
</feature>
<dbReference type="SUPFAM" id="SSF82861">
    <property type="entry name" value="Mechanosensitive channel protein MscS (YggB), transmembrane region"/>
    <property type="match status" value="1"/>
</dbReference>
<protein>
    <submittedName>
        <fullName evidence="11">Mechanosensitive ion channel protein</fullName>
    </submittedName>
</protein>
<dbReference type="PATRIC" id="fig|1679170.3.peg.593"/>
<dbReference type="STRING" id="1679170.AC625_02905"/>
<dbReference type="SUPFAM" id="SSF82689">
    <property type="entry name" value="Mechanosensitive channel protein MscS (YggB), C-terminal domain"/>
    <property type="match status" value="1"/>
</dbReference>
<dbReference type="PANTHER" id="PTHR43634:SF2">
    <property type="entry name" value="LOW CONDUCTANCE MECHANOSENSITIVE CHANNEL YNAI"/>
    <property type="match status" value="1"/>
</dbReference>
<dbReference type="Gene3D" id="1.10.287.1260">
    <property type="match status" value="1"/>
</dbReference>
<feature type="transmembrane region" description="Helical" evidence="7">
    <location>
        <begin position="87"/>
        <end position="109"/>
    </location>
</feature>
<feature type="transmembrane region" description="Helical" evidence="7">
    <location>
        <begin position="62"/>
        <end position="81"/>
    </location>
</feature>
<evidence type="ECO:0000256" key="4">
    <source>
        <dbReference type="ARBA" id="ARBA00022692"/>
    </source>
</evidence>
<organism evidence="11 12">
    <name type="scientific">Peribacillus loiseleuriae</name>
    <dbReference type="NCBI Taxonomy" id="1679170"/>
    <lineage>
        <taxon>Bacteria</taxon>
        <taxon>Bacillati</taxon>
        <taxon>Bacillota</taxon>
        <taxon>Bacilli</taxon>
        <taxon>Bacillales</taxon>
        <taxon>Bacillaceae</taxon>
        <taxon>Peribacillus</taxon>
    </lineage>
</organism>
<keyword evidence="3" id="KW-1003">Cell membrane</keyword>
<feature type="domain" description="Mechanosensitive ion channel MscS C-terminal" evidence="9">
    <location>
        <begin position="252"/>
        <end position="338"/>
    </location>
</feature>
<evidence type="ECO:0000259" key="9">
    <source>
        <dbReference type="Pfam" id="PF21082"/>
    </source>
</evidence>
<evidence type="ECO:0000259" key="10">
    <source>
        <dbReference type="Pfam" id="PF21088"/>
    </source>
</evidence>
<dbReference type="Gene3D" id="3.30.70.100">
    <property type="match status" value="1"/>
</dbReference>
<dbReference type="Proteomes" id="UP000037146">
    <property type="component" value="Unassembled WGS sequence"/>
</dbReference>
<reference evidence="12" key="1">
    <citation type="submission" date="2015-07" db="EMBL/GenBank/DDBJ databases">
        <title>Genome sequencing project for genomic taxonomy and phylogenomics of Bacillus-like bacteria.</title>
        <authorList>
            <person name="Liu B."/>
            <person name="Wang J."/>
            <person name="Zhu Y."/>
            <person name="Liu G."/>
            <person name="Chen Q."/>
            <person name="Chen Z."/>
            <person name="Lan J."/>
            <person name="Che J."/>
            <person name="Ge C."/>
            <person name="Shi H."/>
            <person name="Pan Z."/>
            <person name="Liu X."/>
        </authorList>
    </citation>
    <scope>NUCLEOTIDE SEQUENCE [LARGE SCALE GENOMIC DNA]</scope>
    <source>
        <strain evidence="12">FJAT-27997</strain>
    </source>
</reference>